<protein>
    <recommendedName>
        <fullName evidence="1">Domain of unknown function at the cortex 1 domain-containing protein</fullName>
    </recommendedName>
</protein>
<name>A0A9P3HGH6_9FUNG</name>
<dbReference type="PANTHER" id="PTHR34826:SF2">
    <property type="entry name" value="UPF0590 PROTEIN C409.17C"/>
    <property type="match status" value="1"/>
</dbReference>
<gene>
    <name evidence="2" type="ORF">EMPS_08683</name>
</gene>
<evidence type="ECO:0000313" key="2">
    <source>
        <dbReference type="EMBL" id="GJJ76324.1"/>
    </source>
</evidence>
<dbReference type="Pfam" id="PF08588">
    <property type="entry name" value="Duc1"/>
    <property type="match status" value="1"/>
</dbReference>
<reference evidence="2" key="2">
    <citation type="journal article" date="2022" name="Microbiol. Resour. Announc.">
        <title>Whole-Genome Sequence of Entomortierella parvispora E1425, a Mucoromycotan Fungus Associated with Burkholderiaceae-Related Endosymbiotic Bacteria.</title>
        <authorList>
            <person name="Herlambang A."/>
            <person name="Guo Y."/>
            <person name="Takashima Y."/>
            <person name="Narisawa K."/>
            <person name="Ohta H."/>
            <person name="Nishizawa T."/>
        </authorList>
    </citation>
    <scope>NUCLEOTIDE SEQUENCE</scope>
    <source>
        <strain evidence="2">E1425</strain>
    </source>
</reference>
<evidence type="ECO:0000313" key="3">
    <source>
        <dbReference type="Proteomes" id="UP000827284"/>
    </source>
</evidence>
<dbReference type="Proteomes" id="UP000827284">
    <property type="component" value="Unassembled WGS sequence"/>
</dbReference>
<dbReference type="InterPro" id="IPR013897">
    <property type="entry name" value="Duc1"/>
</dbReference>
<comment type="caution">
    <text evidence="2">The sequence shown here is derived from an EMBL/GenBank/DDBJ whole genome shotgun (WGS) entry which is preliminary data.</text>
</comment>
<dbReference type="OrthoDB" id="2119945at2759"/>
<feature type="domain" description="Domain of unknown function at the cortex 1" evidence="1">
    <location>
        <begin position="13"/>
        <end position="312"/>
    </location>
</feature>
<reference evidence="2" key="1">
    <citation type="submission" date="2021-11" db="EMBL/GenBank/DDBJ databases">
        <authorList>
            <person name="Herlambang A."/>
            <person name="Guo Y."/>
            <person name="Takashima Y."/>
            <person name="Nishizawa T."/>
        </authorList>
    </citation>
    <scope>NUCLEOTIDE SEQUENCE</scope>
    <source>
        <strain evidence="2">E1425</strain>
    </source>
</reference>
<proteinExistence type="predicted"/>
<organism evidence="2 3">
    <name type="scientific">Entomortierella parvispora</name>
    <dbReference type="NCBI Taxonomy" id="205924"/>
    <lineage>
        <taxon>Eukaryota</taxon>
        <taxon>Fungi</taxon>
        <taxon>Fungi incertae sedis</taxon>
        <taxon>Mucoromycota</taxon>
        <taxon>Mortierellomycotina</taxon>
        <taxon>Mortierellomycetes</taxon>
        <taxon>Mortierellales</taxon>
        <taxon>Mortierellaceae</taxon>
        <taxon>Entomortierella</taxon>
    </lineage>
</organism>
<evidence type="ECO:0000259" key="1">
    <source>
        <dbReference type="Pfam" id="PF08588"/>
    </source>
</evidence>
<dbReference type="PANTHER" id="PTHR34826">
    <property type="entry name" value="UPF0590 PROTEIN C409.17C"/>
    <property type="match status" value="1"/>
</dbReference>
<dbReference type="AlphaFoldDB" id="A0A9P3HGH6"/>
<keyword evidence="3" id="KW-1185">Reference proteome</keyword>
<dbReference type="EMBL" id="BQFW01000012">
    <property type="protein sequence ID" value="GJJ76324.1"/>
    <property type="molecule type" value="Genomic_DNA"/>
</dbReference>
<sequence>MSTVIEHNSIRYRVKVSVGPNAKCLQVLNVNDDDHPILIQSDDFVGHVIFRIRGQDQIHGYAEGQQQDGFSLLPDSPWFHSPDGVSGATGKKGKKDNSHINSLQIQGRFKRAWSGDQVVFATTFDRPLKLPSLTSVAIKFFKTLDPGLQIDIQGDQPYFISPLLAAMDVVHITPSSADTPSWPSHRGEHISEDVTLALQATFAAAATSTAVSKGDKEEQNTLHKTIKKLALDPAARKNYYAKTKNLTLHKFSPDQEYGLGLFNGFLDCAKFSVKLPGFGLDLFKYFDGQPITYSVRTQDASVTFLVVVIDLVPVVDSAPAQLSDL</sequence>
<accession>A0A9P3HGH6</accession>